<feature type="transmembrane region" description="Helical" evidence="6">
    <location>
        <begin position="146"/>
        <end position="164"/>
    </location>
</feature>
<evidence type="ECO:0000256" key="4">
    <source>
        <dbReference type="ARBA" id="ARBA00022989"/>
    </source>
</evidence>
<reference evidence="7 8" key="1">
    <citation type="submission" date="2020-10" db="EMBL/GenBank/DDBJ databases">
        <title>Blautia liquoris sp.nov., isolated from the mud in a fermentation cellar used for the production of Chinese strong-flavoured liquor.</title>
        <authorList>
            <person name="Lu L."/>
        </authorList>
    </citation>
    <scope>NUCLEOTIDE SEQUENCE [LARGE SCALE GENOMIC DNA]</scope>
    <source>
        <strain evidence="7 8">LZLJ-3</strain>
    </source>
</reference>
<keyword evidence="2" id="KW-1003">Cell membrane</keyword>
<dbReference type="Pfam" id="PF02653">
    <property type="entry name" value="BPD_transp_2"/>
    <property type="match status" value="1"/>
</dbReference>
<comment type="subcellular location">
    <subcellularLocation>
        <location evidence="1">Cell membrane</location>
        <topology evidence="1">Multi-pass membrane protein</topology>
    </subcellularLocation>
</comment>
<dbReference type="GO" id="GO:0022857">
    <property type="term" value="F:transmembrane transporter activity"/>
    <property type="evidence" value="ECO:0007669"/>
    <property type="project" value="InterPro"/>
</dbReference>
<accession>A0A7M2RI72</accession>
<dbReference type="EMBL" id="CP063304">
    <property type="protein sequence ID" value="QOV19959.1"/>
    <property type="molecule type" value="Genomic_DNA"/>
</dbReference>
<dbReference type="KEGG" id="bliq:INP51_03075"/>
<gene>
    <name evidence="7" type="ORF">INP51_03075</name>
</gene>
<evidence type="ECO:0000256" key="5">
    <source>
        <dbReference type="ARBA" id="ARBA00023136"/>
    </source>
</evidence>
<dbReference type="Proteomes" id="UP000593601">
    <property type="component" value="Chromosome"/>
</dbReference>
<keyword evidence="8" id="KW-1185">Reference proteome</keyword>
<feature type="transmembrane region" description="Helical" evidence="6">
    <location>
        <begin position="114"/>
        <end position="134"/>
    </location>
</feature>
<feature type="transmembrane region" description="Helical" evidence="6">
    <location>
        <begin position="198"/>
        <end position="217"/>
    </location>
</feature>
<dbReference type="PANTHER" id="PTHR47089">
    <property type="entry name" value="ABC TRANSPORTER, PERMEASE PROTEIN"/>
    <property type="match status" value="1"/>
</dbReference>
<evidence type="ECO:0000256" key="3">
    <source>
        <dbReference type="ARBA" id="ARBA00022692"/>
    </source>
</evidence>
<feature type="transmembrane region" description="Helical" evidence="6">
    <location>
        <begin position="280"/>
        <end position="305"/>
    </location>
</feature>
<keyword evidence="3 6" id="KW-0812">Transmembrane</keyword>
<dbReference type="CDD" id="cd06580">
    <property type="entry name" value="TM_PBP1_transp_TpRbsC_like"/>
    <property type="match status" value="1"/>
</dbReference>
<feature type="transmembrane region" description="Helical" evidence="6">
    <location>
        <begin position="12"/>
        <end position="34"/>
    </location>
</feature>
<name>A0A7M2RI72_9FIRM</name>
<evidence type="ECO:0000313" key="8">
    <source>
        <dbReference type="Proteomes" id="UP000593601"/>
    </source>
</evidence>
<dbReference type="InterPro" id="IPR001851">
    <property type="entry name" value="ABC_transp_permease"/>
</dbReference>
<dbReference type="RefSeq" id="WP_193736279.1">
    <property type="nucleotide sequence ID" value="NZ_CP063304.1"/>
</dbReference>
<sequence>MKNGKNKTLYDPLFSLIYAALSVIAALIIAGLVMKIMGYRPLNSYRYLLQGSFGSINSLCETAVKTTPLILTAVAFSTAFKSGMINLGATGQLYMGAICTTLIATNFDQLPRGIHITISLLAGIAAGALFGYLVGLLKSVFGASELITTIMLNYVAAYLVSFLVTGPMKDTKGSNSNPQSCQILESAKLPLFVPGSRLNIGFLIALLVIVLYFLFFWHTSLGYGIRVIGLNENTGKYAGISKNLNQGIAMAISGGLAGLAGAIEILGVQTRLTQAFAGDLGFEGIAAALLGSNSPIGILFSSLLFGAMSSGAGTMEMLAKVPNAFISVIQGLIILFIIGRNLPAGKIKEVLIKKHVIKEEEAIGIIE</sequence>
<evidence type="ECO:0000313" key="7">
    <source>
        <dbReference type="EMBL" id="QOV19959.1"/>
    </source>
</evidence>
<dbReference type="GO" id="GO:0005886">
    <property type="term" value="C:plasma membrane"/>
    <property type="evidence" value="ECO:0007669"/>
    <property type="project" value="UniProtKB-SubCell"/>
</dbReference>
<evidence type="ECO:0000256" key="1">
    <source>
        <dbReference type="ARBA" id="ARBA00004651"/>
    </source>
</evidence>
<dbReference type="PANTHER" id="PTHR47089:SF1">
    <property type="entry name" value="GUANOSINE ABC TRANSPORTER PERMEASE PROTEIN NUPP"/>
    <property type="match status" value="1"/>
</dbReference>
<keyword evidence="5 6" id="KW-0472">Membrane</keyword>
<evidence type="ECO:0000256" key="6">
    <source>
        <dbReference type="SAM" id="Phobius"/>
    </source>
</evidence>
<feature type="transmembrane region" description="Helical" evidence="6">
    <location>
        <begin position="317"/>
        <end position="338"/>
    </location>
</feature>
<dbReference type="AlphaFoldDB" id="A0A7M2RI72"/>
<organism evidence="7 8">
    <name type="scientific">Blautia liquoris</name>
    <dbReference type="NCBI Taxonomy" id="2779518"/>
    <lineage>
        <taxon>Bacteria</taxon>
        <taxon>Bacillati</taxon>
        <taxon>Bacillota</taxon>
        <taxon>Clostridia</taxon>
        <taxon>Lachnospirales</taxon>
        <taxon>Lachnospiraceae</taxon>
        <taxon>Blautia</taxon>
    </lineage>
</organism>
<proteinExistence type="predicted"/>
<protein>
    <submittedName>
        <fullName evidence="7">ABC transporter permease</fullName>
    </submittedName>
</protein>
<evidence type="ECO:0000256" key="2">
    <source>
        <dbReference type="ARBA" id="ARBA00022475"/>
    </source>
</evidence>
<keyword evidence="4 6" id="KW-1133">Transmembrane helix</keyword>
<feature type="transmembrane region" description="Helical" evidence="6">
    <location>
        <begin position="248"/>
        <end position="268"/>
    </location>
</feature>